<name>A0A7S9DCU3_9BRAD</name>
<evidence type="ECO:0000256" key="1">
    <source>
        <dbReference type="SAM" id="MobiDB-lite"/>
    </source>
</evidence>
<sequence length="101" mass="11265">MPSATAKLDPSPAYAWDGLGLDPNQHQSHRIATQPRRSEPESNVEREAALAELRPYSAAWWVVHDEIETDREARLAKRLVICQGCMTPDNQLDATASIGKR</sequence>
<accession>A0A7S9DCU3</accession>
<dbReference type="KEGG" id="bcou:IC761_27755"/>
<dbReference type="EMBL" id="CP061379">
    <property type="protein sequence ID" value="QPF95336.1"/>
    <property type="molecule type" value="Genomic_DNA"/>
</dbReference>
<protein>
    <submittedName>
        <fullName evidence="2">Uncharacterized protein</fullName>
    </submittedName>
</protein>
<dbReference type="Proteomes" id="UP000594621">
    <property type="component" value="Chromosome"/>
</dbReference>
<gene>
    <name evidence="2" type="ORF">IC761_27755</name>
</gene>
<dbReference type="AlphaFoldDB" id="A0A7S9DCU3"/>
<proteinExistence type="predicted"/>
<reference evidence="2 3" key="1">
    <citation type="submission" date="2020-09" db="EMBL/GenBank/DDBJ databases">
        <title>Complete genomes of bradyrhizobia occurring on native shrubby legumes in Australia.</title>
        <authorList>
            <person name="Lafay B."/>
        </authorList>
    </citation>
    <scope>NUCLEOTIDE SEQUENCE [LARGE SCALE GENOMIC DNA]</scope>
    <source>
        <strain evidence="2 3">BDV5040</strain>
    </source>
</reference>
<keyword evidence="3" id="KW-1185">Reference proteome</keyword>
<evidence type="ECO:0000313" key="3">
    <source>
        <dbReference type="Proteomes" id="UP000594621"/>
    </source>
</evidence>
<organism evidence="2 3">
    <name type="scientific">Bradyrhizobium commune</name>
    <dbReference type="NCBI Taxonomy" id="83627"/>
    <lineage>
        <taxon>Bacteria</taxon>
        <taxon>Pseudomonadati</taxon>
        <taxon>Pseudomonadota</taxon>
        <taxon>Alphaproteobacteria</taxon>
        <taxon>Hyphomicrobiales</taxon>
        <taxon>Nitrobacteraceae</taxon>
        <taxon>Bradyrhizobium</taxon>
    </lineage>
</organism>
<evidence type="ECO:0000313" key="2">
    <source>
        <dbReference type="EMBL" id="QPF95336.1"/>
    </source>
</evidence>
<feature type="region of interest" description="Disordered" evidence="1">
    <location>
        <begin position="1"/>
        <end position="43"/>
    </location>
</feature>